<dbReference type="InterPro" id="IPR028871">
    <property type="entry name" value="BlueCu_1_BS"/>
</dbReference>
<feature type="region of interest" description="Disordered" evidence="7">
    <location>
        <begin position="1"/>
        <end position="86"/>
    </location>
</feature>
<evidence type="ECO:0000256" key="1">
    <source>
        <dbReference type="ARBA" id="ARBA00004370"/>
    </source>
</evidence>
<evidence type="ECO:0000256" key="6">
    <source>
        <dbReference type="ARBA" id="ARBA00023136"/>
    </source>
</evidence>
<dbReference type="GO" id="GO:0009055">
    <property type="term" value="F:electron transfer activity"/>
    <property type="evidence" value="ECO:0007669"/>
    <property type="project" value="InterPro"/>
</dbReference>
<dbReference type="HOGENOM" id="CLU_084115_1_0_2"/>
<proteinExistence type="predicted"/>
<protein>
    <submittedName>
        <fullName evidence="10">Halocyanin</fullName>
    </submittedName>
</protein>
<keyword evidence="2" id="KW-0813">Transport</keyword>
<feature type="compositionally biased region" description="Low complexity" evidence="7">
    <location>
        <begin position="9"/>
        <end position="63"/>
    </location>
</feature>
<dbReference type="Proteomes" id="UP000007954">
    <property type="component" value="Chromosome"/>
</dbReference>
<dbReference type="OrthoDB" id="186995at2157"/>
<feature type="transmembrane region" description="Helical" evidence="8">
    <location>
        <begin position="196"/>
        <end position="216"/>
    </location>
</feature>
<dbReference type="RefSeq" id="WP_014555419.1">
    <property type="nucleotide sequence ID" value="NC_017459.1"/>
</dbReference>
<comment type="subcellular location">
    <subcellularLocation>
        <location evidence="1">Membrane</location>
    </subcellularLocation>
</comment>
<evidence type="ECO:0000313" key="11">
    <source>
        <dbReference type="Proteomes" id="UP000007954"/>
    </source>
</evidence>
<keyword evidence="8" id="KW-0812">Transmembrane</keyword>
<dbReference type="InterPro" id="IPR008972">
    <property type="entry name" value="Cupredoxin"/>
</dbReference>
<evidence type="ECO:0000256" key="5">
    <source>
        <dbReference type="ARBA" id="ARBA00023008"/>
    </source>
</evidence>
<dbReference type="EMBL" id="FR746099">
    <property type="protein sequence ID" value="CCC39590.1"/>
    <property type="molecule type" value="Genomic_DNA"/>
</dbReference>
<name>G0LGN8_HALWC</name>
<gene>
    <name evidence="10" type="primary">hcp1</name>
    <name evidence="10" type="ordered locus">Hqrw_1649</name>
</gene>
<dbReference type="GO" id="GO:0016020">
    <property type="term" value="C:membrane"/>
    <property type="evidence" value="ECO:0007669"/>
    <property type="project" value="UniProtKB-SubCell"/>
</dbReference>
<dbReference type="GO" id="GO:0005507">
    <property type="term" value="F:copper ion binding"/>
    <property type="evidence" value="ECO:0007669"/>
    <property type="project" value="InterPro"/>
</dbReference>
<evidence type="ECO:0000256" key="4">
    <source>
        <dbReference type="ARBA" id="ARBA00022982"/>
    </source>
</evidence>
<evidence type="ECO:0000256" key="8">
    <source>
        <dbReference type="SAM" id="Phobius"/>
    </source>
</evidence>
<accession>G0LGN8</accession>
<reference evidence="10 11" key="1">
    <citation type="journal article" date="2011" name="PLoS ONE">
        <title>Haloquadratum walsbyi: limited diversity in a global pond.</title>
        <authorList>
            <person name="Dyall-Smith M."/>
            <person name="Pfeiffer F."/>
            <person name="Klee K."/>
            <person name="Palm P."/>
            <person name="Gross K."/>
            <person name="Schuster S.C."/>
            <person name="Rampp M."/>
            <person name="Oesterhelt D."/>
        </authorList>
    </citation>
    <scope>NUCLEOTIDE SEQUENCE [LARGE SCALE GENOMIC DNA]</scope>
    <source>
        <strain evidence="11">DSM 16854 / JCM 12705 / C23</strain>
    </source>
</reference>
<dbReference type="Gene3D" id="2.60.40.420">
    <property type="entry name" value="Cupredoxins - blue copper proteins"/>
    <property type="match status" value="1"/>
</dbReference>
<feature type="domain" description="Blue (type 1) copper" evidence="9">
    <location>
        <begin position="80"/>
        <end position="168"/>
    </location>
</feature>
<keyword evidence="6 8" id="KW-0472">Membrane</keyword>
<evidence type="ECO:0000313" key="10">
    <source>
        <dbReference type="EMBL" id="CCC39590.1"/>
    </source>
</evidence>
<dbReference type="PANTHER" id="PTHR34192">
    <property type="entry name" value="PLASTOCYANIN MAJOR ISOFORM, CHLOROPLASTIC-RELATED"/>
    <property type="match status" value="1"/>
</dbReference>
<sequence length="229" mass="23391">MKRRDFMRAASVPAAAATASATAGVGSAQEMGTTTETPSGTGTTSTTGTGTDTGTVTGTGTETGETDDNAAAGGPTKTVTVGPDGSLVYEPGTSDPLKIAPGTTVEFVWDSDNHNIAVESQPDAADWQGHETLENAGFTYSHTFETLGTYEYFCQPHKTAGMVASIEVVENPNAGGGGGGGKKELHSLGVPIQAHWVGAATILAIVVTVIFTFYILKYGESAHTGTGRN</sequence>
<dbReference type="SUPFAM" id="SSF49503">
    <property type="entry name" value="Cupredoxins"/>
    <property type="match status" value="1"/>
</dbReference>
<dbReference type="InterPro" id="IPR000923">
    <property type="entry name" value="BlueCu_1"/>
</dbReference>
<dbReference type="KEGG" id="hwc:Hqrw_1649"/>
<dbReference type="AlphaFoldDB" id="G0LGN8"/>
<keyword evidence="3" id="KW-0479">Metal-binding</keyword>
<keyword evidence="4" id="KW-0249">Electron transport</keyword>
<evidence type="ECO:0000259" key="9">
    <source>
        <dbReference type="Pfam" id="PF00127"/>
    </source>
</evidence>
<dbReference type="Pfam" id="PF00127">
    <property type="entry name" value="Copper-bind"/>
    <property type="match status" value="1"/>
</dbReference>
<keyword evidence="8" id="KW-1133">Transmembrane helix</keyword>
<dbReference type="PROSITE" id="PS00196">
    <property type="entry name" value="COPPER_BLUE"/>
    <property type="match status" value="1"/>
</dbReference>
<dbReference type="PANTHER" id="PTHR34192:SF10">
    <property type="entry name" value="PLASTOCYANIN MAJOR ISOFORM, CHLOROPLASTIC-RELATED"/>
    <property type="match status" value="1"/>
</dbReference>
<evidence type="ECO:0000256" key="7">
    <source>
        <dbReference type="SAM" id="MobiDB-lite"/>
    </source>
</evidence>
<evidence type="ECO:0000256" key="2">
    <source>
        <dbReference type="ARBA" id="ARBA00022448"/>
    </source>
</evidence>
<evidence type="ECO:0000256" key="3">
    <source>
        <dbReference type="ARBA" id="ARBA00022723"/>
    </source>
</evidence>
<dbReference type="GeneID" id="12446339"/>
<keyword evidence="5" id="KW-0186">Copper</keyword>
<organism evidence="10 11">
    <name type="scientific">Haloquadratum walsbyi (strain DSM 16854 / JCM 12705 / C23)</name>
    <dbReference type="NCBI Taxonomy" id="768065"/>
    <lineage>
        <taxon>Archaea</taxon>
        <taxon>Methanobacteriati</taxon>
        <taxon>Methanobacteriota</taxon>
        <taxon>Stenosarchaea group</taxon>
        <taxon>Halobacteria</taxon>
        <taxon>Halobacteriales</taxon>
        <taxon>Haloferacaceae</taxon>
        <taxon>Haloquadratum</taxon>
    </lineage>
</organism>